<feature type="domain" description="Atos-like conserved" evidence="2">
    <location>
        <begin position="534"/>
        <end position="600"/>
    </location>
</feature>
<reference evidence="3" key="1">
    <citation type="submission" date="2020-12" db="EMBL/GenBank/DDBJ databases">
        <title>Metabolic potential, ecology and presence of endohyphal bacteria is reflected in genomic diversity of Mucoromycotina.</title>
        <authorList>
            <person name="Muszewska A."/>
            <person name="Okrasinska A."/>
            <person name="Steczkiewicz K."/>
            <person name="Drgas O."/>
            <person name="Orlowska M."/>
            <person name="Perlinska-Lenart U."/>
            <person name="Aleksandrzak-Piekarczyk T."/>
            <person name="Szatraj K."/>
            <person name="Zielenkiewicz U."/>
            <person name="Pilsyk S."/>
            <person name="Malc E."/>
            <person name="Mieczkowski P."/>
            <person name="Kruszewska J.S."/>
            <person name="Biernat P."/>
            <person name="Pawlowska J."/>
        </authorList>
    </citation>
    <scope>NUCLEOTIDE SEQUENCE</scope>
    <source>
        <strain evidence="3">WA0000067209</strain>
    </source>
</reference>
<dbReference type="InterPro" id="IPR033473">
    <property type="entry name" value="Atos-like_C"/>
</dbReference>
<dbReference type="PANTHER" id="PTHR13199:SF11">
    <property type="entry name" value="PROTEIN ATOSSA"/>
    <property type="match status" value="1"/>
</dbReference>
<evidence type="ECO:0000256" key="1">
    <source>
        <dbReference type="SAM" id="MobiDB-lite"/>
    </source>
</evidence>
<sequence length="736" mass="81424">MPGFVKATVNQPISNSKSKSSSRHSTHHSPLPLGQVASKFLLESFGDMPASHGTSHASSSPKDSIIDSKEFLSKLAQIVLRARIPSDQLHQLGVYDDTIIKTNVLDAYTSGLSVHIDIYRQDVLLERWISSLDTTPSQAGHGTHQDLILLLQSIYAHTRLMPIQPLLANQSLTKDQLSFSLSSADSPYNSPRTPSSCSDRREFKSDAKLKVFQFQSVHMPHLGIIKLEVVFDENVGTDKNDIQQRIESLHLNDHATTISTDNDELTDYFGIPIPENSAKRKPTSPFPSPGHSQKMINRSLQRYAASHLARQHTKPVVKLMFSPPQTEHSPERSPSPSTSNLANLFSQQQKPCSPSDISDNVHPDMVASTNMYSDMTHVHPLQKHTSTSSIAEIPLSPPRSMGTSTHHSVIAKRRLSRLSLSAMEQEAEDLLDEDTKGIAVASSTSMQFTHQGTPVAYSTSPSYITPPKEHGYLPHGSVSHHNHLHLHAAHVHAHSAFSTHAAMPRRSSIVHGSPTFPSRRNSLGLHHGELFGSLVGSYEESILNGRMSTLPSKPITFHAQIGVLGHGACKPSLRCPPHVTLVFPSFFYELEDTDSPTPYVGTIDLETGLTGDRFKRKPGYYRLPPKGQIQIVIKNPNKTAVKLFLIPYDLSDMPAETKTFLRQKSFGVPESNRGDESKTSSKATLRYAIHLQACCTEKKHIYLFKHIRVVFANRASNEKLHVVCEDPGVPKYVPLT</sequence>
<dbReference type="PANTHER" id="PTHR13199">
    <property type="entry name" value="GH03947P"/>
    <property type="match status" value="1"/>
</dbReference>
<gene>
    <name evidence="3" type="ORF">INT43_001350</name>
</gene>
<dbReference type="SMART" id="SM01177">
    <property type="entry name" value="DUF4210"/>
    <property type="match status" value="1"/>
</dbReference>
<name>A0A8H7UDA3_MORIS</name>
<dbReference type="InterPro" id="IPR025261">
    <property type="entry name" value="Atos-like_cons_dom"/>
</dbReference>
<dbReference type="Gene3D" id="3.30.900.10">
    <property type="entry name" value="HORMA domain"/>
    <property type="match status" value="1"/>
</dbReference>
<evidence type="ECO:0000313" key="4">
    <source>
        <dbReference type="Proteomes" id="UP000654370"/>
    </source>
</evidence>
<feature type="compositionally biased region" description="Polar residues" evidence="1">
    <location>
        <begin position="323"/>
        <end position="356"/>
    </location>
</feature>
<comment type="caution">
    <text evidence="3">The sequence shown here is derived from an EMBL/GenBank/DDBJ whole genome shotgun (WGS) entry which is preliminary data.</text>
</comment>
<accession>A0A8H7UDA3</accession>
<proteinExistence type="predicted"/>
<dbReference type="Proteomes" id="UP000654370">
    <property type="component" value="Unassembled WGS sequence"/>
</dbReference>
<dbReference type="EMBL" id="JAEPQZ010000011">
    <property type="protein sequence ID" value="KAG2175703.1"/>
    <property type="molecule type" value="Genomic_DNA"/>
</dbReference>
<dbReference type="AlphaFoldDB" id="A0A8H7UDA3"/>
<evidence type="ECO:0000313" key="3">
    <source>
        <dbReference type="EMBL" id="KAG2175703.1"/>
    </source>
</evidence>
<evidence type="ECO:0000259" key="2">
    <source>
        <dbReference type="SMART" id="SM01177"/>
    </source>
</evidence>
<dbReference type="Pfam" id="PF13889">
    <property type="entry name" value="Chromosome_seg"/>
    <property type="match status" value="1"/>
</dbReference>
<dbReference type="InterPro" id="IPR036570">
    <property type="entry name" value="HORMA_dom_sf"/>
</dbReference>
<feature type="region of interest" description="Disordered" evidence="1">
    <location>
        <begin position="322"/>
        <end position="356"/>
    </location>
</feature>
<dbReference type="Pfam" id="PF13915">
    <property type="entry name" value="DUF4210"/>
    <property type="match status" value="1"/>
</dbReference>
<keyword evidence="4" id="KW-1185">Reference proteome</keyword>
<organism evidence="3 4">
    <name type="scientific">Mortierella isabellina</name>
    <name type="common">Filamentous fungus</name>
    <name type="synonym">Umbelopsis isabellina</name>
    <dbReference type="NCBI Taxonomy" id="91625"/>
    <lineage>
        <taxon>Eukaryota</taxon>
        <taxon>Fungi</taxon>
        <taxon>Fungi incertae sedis</taxon>
        <taxon>Mucoromycota</taxon>
        <taxon>Mucoromycotina</taxon>
        <taxon>Umbelopsidomycetes</taxon>
        <taxon>Umbelopsidales</taxon>
        <taxon>Umbelopsidaceae</taxon>
        <taxon>Umbelopsis</taxon>
    </lineage>
</organism>
<dbReference type="InterPro" id="IPR051506">
    <property type="entry name" value="ATOS_Transcription_Regulators"/>
</dbReference>
<protein>
    <recommendedName>
        <fullName evidence="2">Atos-like conserved domain-containing protein</fullName>
    </recommendedName>
</protein>
<feature type="region of interest" description="Disordered" evidence="1">
    <location>
        <begin position="1"/>
        <end position="31"/>
    </location>
</feature>
<dbReference type="OrthoDB" id="8625101at2759"/>